<evidence type="ECO:0000313" key="2">
    <source>
        <dbReference type="Proteomes" id="UP000308886"/>
    </source>
</evidence>
<dbReference type="Proteomes" id="UP000308886">
    <property type="component" value="Unassembled WGS sequence"/>
</dbReference>
<sequence>MRNILMFFAMLCSVTTMAKKEKNEPVAVIITAGQSNTDGRVMNSELLEYIKSNGFKHCHWCYGSGGQLRTDGFKLFWPKIVHDKNPERWAYDAVVYYRLEQALQRDFYVIKWSLGGTAIDPECASTSKKYWTADEKWLTGNTSTLTGGKSLLKSFTEEIDLCIDRQLSRLPEGYDIKAFLWHQGESDRRAGTRYYDNLKGVVEYVRQHLVQKTGKKKYAKLPFICGTVARSNKQYNKDVEEAQRKLMKDMKNFYVVDMSDAELQRDQLHFTAPAAERLGNGMYEVLAKIMKLK</sequence>
<evidence type="ECO:0000313" key="1">
    <source>
        <dbReference type="EMBL" id="TGX81017.1"/>
    </source>
</evidence>
<proteinExistence type="predicted"/>
<reference evidence="1" key="1">
    <citation type="submission" date="2019-04" db="EMBL/GenBank/DDBJ databases">
        <title>Microbes associate with the intestines of laboratory mice.</title>
        <authorList>
            <person name="Navarre W."/>
            <person name="Wong E."/>
            <person name="Huang K."/>
            <person name="Tropini C."/>
            <person name="Ng K."/>
            <person name="Yu B."/>
        </authorList>
    </citation>
    <scope>NUCLEOTIDE SEQUENCE</scope>
    <source>
        <strain evidence="1">NM73_A23</strain>
    </source>
</reference>
<comment type="caution">
    <text evidence="1">The sequence shown here is derived from an EMBL/GenBank/DDBJ whole genome shotgun (WGS) entry which is preliminary data.</text>
</comment>
<protein>
    <submittedName>
        <fullName evidence="1">Polysaccharide deacetylase</fullName>
    </submittedName>
</protein>
<keyword evidence="2" id="KW-1185">Reference proteome</keyword>
<accession>A0AC61QN86</accession>
<dbReference type="EMBL" id="SRZC01000020">
    <property type="protein sequence ID" value="TGX81017.1"/>
    <property type="molecule type" value="Genomic_DNA"/>
</dbReference>
<name>A0AC61QN86_9BACT</name>
<organism evidence="1 2">
    <name type="scientific">Palleniella muris</name>
    <dbReference type="NCBI Taxonomy" id="3038145"/>
    <lineage>
        <taxon>Bacteria</taxon>
        <taxon>Pseudomonadati</taxon>
        <taxon>Bacteroidota</taxon>
        <taxon>Bacteroidia</taxon>
        <taxon>Bacteroidales</taxon>
        <taxon>Prevotellaceae</taxon>
        <taxon>Palleniella</taxon>
    </lineage>
</organism>
<gene>
    <name evidence="1" type="ORF">E5358_11625</name>
</gene>